<sequence length="84" mass="9947">MKFTENDTSLNEKRIDIFKKLAGRFLIVTNTDLPENEVVSAYKDQWQIERSFRTIKAFIEIRPVYHRKSDHIRAHVLVCVLSLL</sequence>
<name>T1D8Q1_9ZZZZ</name>
<dbReference type="PANTHER" id="PTHR34614">
    <property type="match status" value="1"/>
</dbReference>
<dbReference type="GO" id="GO:0003677">
    <property type="term" value="F:DNA binding"/>
    <property type="evidence" value="ECO:0007669"/>
    <property type="project" value="InterPro"/>
</dbReference>
<feature type="non-terminal residue" evidence="2">
    <location>
        <position position="84"/>
    </location>
</feature>
<feature type="domain" description="Transposase IS4-like" evidence="1">
    <location>
        <begin position="13"/>
        <end position="83"/>
    </location>
</feature>
<reference evidence="2" key="1">
    <citation type="submission" date="2013-08" db="EMBL/GenBank/DDBJ databases">
        <authorList>
            <person name="Mendez C."/>
            <person name="Richter M."/>
            <person name="Ferrer M."/>
            <person name="Sanchez J."/>
        </authorList>
    </citation>
    <scope>NUCLEOTIDE SEQUENCE</scope>
</reference>
<dbReference type="GO" id="GO:0006313">
    <property type="term" value="P:DNA transposition"/>
    <property type="evidence" value="ECO:0007669"/>
    <property type="project" value="InterPro"/>
</dbReference>
<dbReference type="SUPFAM" id="SSF53098">
    <property type="entry name" value="Ribonuclease H-like"/>
    <property type="match status" value="1"/>
</dbReference>
<dbReference type="InterPro" id="IPR002559">
    <property type="entry name" value="Transposase_11"/>
</dbReference>
<comment type="caution">
    <text evidence="2">The sequence shown here is derived from an EMBL/GenBank/DDBJ whole genome shotgun (WGS) entry which is preliminary data.</text>
</comment>
<accession>T1D8Q1</accession>
<dbReference type="PANTHER" id="PTHR34614:SF2">
    <property type="entry name" value="TRANSPOSASE IS4-LIKE DOMAIN-CONTAINING PROTEIN"/>
    <property type="match status" value="1"/>
</dbReference>
<dbReference type="InterPro" id="IPR012337">
    <property type="entry name" value="RNaseH-like_sf"/>
</dbReference>
<evidence type="ECO:0000259" key="1">
    <source>
        <dbReference type="Pfam" id="PF01609"/>
    </source>
</evidence>
<organism evidence="2">
    <name type="scientific">mine drainage metagenome</name>
    <dbReference type="NCBI Taxonomy" id="410659"/>
    <lineage>
        <taxon>unclassified sequences</taxon>
        <taxon>metagenomes</taxon>
        <taxon>ecological metagenomes</taxon>
    </lineage>
</organism>
<evidence type="ECO:0000313" key="2">
    <source>
        <dbReference type="EMBL" id="EQD78580.1"/>
    </source>
</evidence>
<dbReference type="EMBL" id="AUZX01001633">
    <property type="protein sequence ID" value="EQD78580.1"/>
    <property type="molecule type" value="Genomic_DNA"/>
</dbReference>
<dbReference type="Pfam" id="PF01609">
    <property type="entry name" value="DDE_Tnp_1"/>
    <property type="match status" value="1"/>
</dbReference>
<dbReference type="GO" id="GO:0004803">
    <property type="term" value="F:transposase activity"/>
    <property type="evidence" value="ECO:0007669"/>
    <property type="project" value="InterPro"/>
</dbReference>
<dbReference type="AlphaFoldDB" id="T1D8Q1"/>
<reference evidence="2" key="2">
    <citation type="journal article" date="2014" name="ISME J.">
        <title>Microbial stratification in low pH oxic and suboxic macroscopic growths along an acid mine drainage.</title>
        <authorList>
            <person name="Mendez-Garcia C."/>
            <person name="Mesa V."/>
            <person name="Sprenger R.R."/>
            <person name="Richter M."/>
            <person name="Diez M.S."/>
            <person name="Solano J."/>
            <person name="Bargiela R."/>
            <person name="Golyshina O.V."/>
            <person name="Manteca A."/>
            <person name="Ramos J.L."/>
            <person name="Gallego J.R."/>
            <person name="Llorente I."/>
            <person name="Martins Dos Santos V.A."/>
            <person name="Jensen O.N."/>
            <person name="Pelaez A.I."/>
            <person name="Sanchez J."/>
            <person name="Ferrer M."/>
        </authorList>
    </citation>
    <scope>NUCLEOTIDE SEQUENCE</scope>
</reference>
<protein>
    <submittedName>
        <fullName evidence="2">Transposase, IS4 family</fullName>
    </submittedName>
</protein>
<proteinExistence type="predicted"/>
<gene>
    <name evidence="2" type="ORF">B1A_02188</name>
</gene>